<protein>
    <submittedName>
        <fullName evidence="3">Nitrogenase</fullName>
    </submittedName>
</protein>
<dbReference type="RefSeq" id="WP_229641909.1">
    <property type="nucleotide sequence ID" value="NZ_JADWDC010000055.1"/>
</dbReference>
<evidence type="ECO:0000259" key="2">
    <source>
        <dbReference type="Pfam" id="PF06967"/>
    </source>
</evidence>
<dbReference type="SUPFAM" id="SSF158682">
    <property type="entry name" value="TerB-like"/>
    <property type="match status" value="1"/>
</dbReference>
<evidence type="ECO:0000313" key="4">
    <source>
        <dbReference type="Proteomes" id="UP000729733"/>
    </source>
</evidence>
<evidence type="ECO:0000256" key="1">
    <source>
        <dbReference type="SAM" id="MobiDB-lite"/>
    </source>
</evidence>
<dbReference type="Pfam" id="PF06967">
    <property type="entry name" value="Mo-nitro_C"/>
    <property type="match status" value="1"/>
</dbReference>
<accession>A0A964BTY5</accession>
<dbReference type="CDD" id="cd07177">
    <property type="entry name" value="terB_like"/>
    <property type="match status" value="1"/>
</dbReference>
<feature type="domain" description="Mo-dependent nitrogenase C-terminal" evidence="2">
    <location>
        <begin position="155"/>
        <end position="237"/>
    </location>
</feature>
<proteinExistence type="predicted"/>
<dbReference type="InterPro" id="IPR009717">
    <property type="entry name" value="Mo-dep_Nase_C"/>
</dbReference>
<keyword evidence="4" id="KW-1185">Reference proteome</keyword>
<dbReference type="InterPro" id="IPR029024">
    <property type="entry name" value="TerB-like"/>
</dbReference>
<dbReference type="Proteomes" id="UP000729733">
    <property type="component" value="Unassembled WGS sequence"/>
</dbReference>
<dbReference type="AlphaFoldDB" id="A0A964BTY5"/>
<dbReference type="Gene3D" id="1.10.3680.10">
    <property type="entry name" value="TerB-like"/>
    <property type="match status" value="1"/>
</dbReference>
<sequence>MTTTITESAYSDRQIVAWLRGLYTVALADGHYDPQEQDLIAQLTQDLADIDRVNTLDTITPEELAQSLGKDPHTAENFLRTAVLVAVADGVYSTPEYELLHQFSDALEIKVEALKSLESTLYKSEEELEAQQANSAGTASPLTPPSQDSKAGVDVLHPIKDWLEGMEVKDPRLAKFVCKVIPPQCPFERDINLFGRKIAHIPPLCKLNPLYEQFTMLRFRSLSYLADDCGEDVTKYIQ</sequence>
<comment type="caution">
    <text evidence="3">The sequence shown here is derived from an EMBL/GenBank/DDBJ whole genome shotgun (WGS) entry which is preliminary data.</text>
</comment>
<dbReference type="EMBL" id="JADWDC010000055">
    <property type="protein sequence ID" value="MCC0178806.1"/>
    <property type="molecule type" value="Genomic_DNA"/>
</dbReference>
<gene>
    <name evidence="3" type="ORF">I4641_17695</name>
</gene>
<evidence type="ECO:0000313" key="3">
    <source>
        <dbReference type="EMBL" id="MCC0178806.1"/>
    </source>
</evidence>
<feature type="compositionally biased region" description="Polar residues" evidence="1">
    <location>
        <begin position="131"/>
        <end position="149"/>
    </location>
</feature>
<name>A0A964BTY5_9CYAN</name>
<organism evidence="3 4">
    <name type="scientific">Waterburya agarophytonicola KI4</name>
    <dbReference type="NCBI Taxonomy" id="2874699"/>
    <lineage>
        <taxon>Bacteria</taxon>
        <taxon>Bacillati</taxon>
        <taxon>Cyanobacteriota</taxon>
        <taxon>Cyanophyceae</taxon>
        <taxon>Pleurocapsales</taxon>
        <taxon>Hyellaceae</taxon>
        <taxon>Waterburya</taxon>
        <taxon>Waterburya agarophytonicola</taxon>
    </lineage>
</organism>
<feature type="region of interest" description="Disordered" evidence="1">
    <location>
        <begin position="126"/>
        <end position="152"/>
    </location>
</feature>
<reference evidence="3" key="1">
    <citation type="journal article" date="2021" name="Antonie Van Leeuwenhoek">
        <title>Draft genome and description of Waterburya agarophytonicola gen. nov. sp. nov. (Pleurocapsales, Cyanobacteria): a seaweed symbiont.</title>
        <authorList>
            <person name="Bonthond G."/>
            <person name="Shalygin S."/>
            <person name="Bayer T."/>
            <person name="Weinberger F."/>
        </authorList>
    </citation>
    <scope>NUCLEOTIDE SEQUENCE</scope>
    <source>
        <strain evidence="3">KI4</strain>
    </source>
</reference>